<dbReference type="GeneTree" id="ENSGT00390000004417"/>
<evidence type="ECO:0000313" key="7">
    <source>
        <dbReference type="Proteomes" id="UP000694569"/>
    </source>
</evidence>
<accession>A0A8C5LKW1</accession>
<dbReference type="Pfam" id="PF08014">
    <property type="entry name" value="MATCAP"/>
    <property type="match status" value="1"/>
</dbReference>
<feature type="region of interest" description="Disordered" evidence="5">
    <location>
        <begin position="110"/>
        <end position="199"/>
    </location>
</feature>
<proteinExistence type="predicted"/>
<keyword evidence="7" id="KW-1185">Reference proteome</keyword>
<name>A0A8C5LKW1_9ANUR</name>
<dbReference type="GO" id="GO:0006508">
    <property type="term" value="P:proteolysis"/>
    <property type="evidence" value="ECO:0007669"/>
    <property type="project" value="UniProtKB-KW"/>
</dbReference>
<keyword evidence="4" id="KW-0482">Metalloprotease</keyword>
<dbReference type="PANTHER" id="PTHR31817:SF0">
    <property type="entry name" value="CHROMOSOME UNDETERMINED SCAFFOLD_67, WHOLE GENOME SHOTGUN SEQUENCE"/>
    <property type="match status" value="1"/>
</dbReference>
<dbReference type="SMART" id="SM01154">
    <property type="entry name" value="DUF1704"/>
    <property type="match status" value="1"/>
</dbReference>
<dbReference type="InterPro" id="IPR012548">
    <property type="entry name" value="MATCAP"/>
</dbReference>
<dbReference type="Proteomes" id="UP000694569">
    <property type="component" value="Unplaced"/>
</dbReference>
<evidence type="ECO:0000256" key="4">
    <source>
        <dbReference type="ARBA" id="ARBA00023049"/>
    </source>
</evidence>
<evidence type="ECO:0000256" key="5">
    <source>
        <dbReference type="SAM" id="MobiDB-lite"/>
    </source>
</evidence>
<keyword evidence="3" id="KW-0378">Hydrolase</keyword>
<evidence type="ECO:0000313" key="6">
    <source>
        <dbReference type="Ensembl" id="ENSLLEP00000000699.1"/>
    </source>
</evidence>
<dbReference type="Ensembl" id="ENSLLET00000000727.1">
    <property type="protein sequence ID" value="ENSLLEP00000000699.1"/>
    <property type="gene ID" value="ENSLLEG00000000462.1"/>
</dbReference>
<dbReference type="AlphaFoldDB" id="A0A8C5LKW1"/>
<evidence type="ECO:0000256" key="3">
    <source>
        <dbReference type="ARBA" id="ARBA00022801"/>
    </source>
</evidence>
<feature type="region of interest" description="Disordered" evidence="5">
    <location>
        <begin position="45"/>
        <end position="78"/>
    </location>
</feature>
<dbReference type="OrthoDB" id="449345at2759"/>
<feature type="compositionally biased region" description="Basic and acidic residues" evidence="5">
    <location>
        <begin position="18"/>
        <end position="27"/>
    </location>
</feature>
<feature type="region of interest" description="Disordered" evidence="5">
    <location>
        <begin position="1"/>
        <end position="29"/>
    </location>
</feature>
<reference evidence="6" key="1">
    <citation type="submission" date="2025-08" db="UniProtKB">
        <authorList>
            <consortium name="Ensembl"/>
        </authorList>
    </citation>
    <scope>IDENTIFICATION</scope>
</reference>
<evidence type="ECO:0000256" key="2">
    <source>
        <dbReference type="ARBA" id="ARBA00022670"/>
    </source>
</evidence>
<reference evidence="6" key="2">
    <citation type="submission" date="2025-09" db="UniProtKB">
        <authorList>
            <consortium name="Ensembl"/>
        </authorList>
    </citation>
    <scope>IDENTIFICATION</scope>
</reference>
<dbReference type="GO" id="GO:0008237">
    <property type="term" value="F:metallopeptidase activity"/>
    <property type="evidence" value="ECO:0007669"/>
    <property type="project" value="UniProtKB-KW"/>
</dbReference>
<comment type="cofactor">
    <cofactor evidence="1">
        <name>Zn(2+)</name>
        <dbReference type="ChEBI" id="CHEBI:29105"/>
    </cofactor>
</comment>
<protein>
    <submittedName>
        <fullName evidence="6">Uncharacterized protein</fullName>
    </submittedName>
</protein>
<sequence length="527" mass="59501">MTRSAARSPMRPNGKQSGSHEKAKKLESTTACPNIFSVKGRQVALTTRPTTKPRYEPILPPVIKGRPSLASKPMRNEDTSRKELCLTDAVSCSNQKICFPSVTKRVIPPIPKSESKVDGPRKRRKVLTIRPTKESRPEQVLPTGKKGRSSLVSVPIKKKEAHPGHVPQPPSATKGKVSHATKPTTKQEAPEVKVSPHINSVTPSNLREEKMKFFKSQFTYNPQFQYSTPDPPSVPPEYRTASGEFLDLAIAIIEKTLKRYGSYERFQDNAGGRPLQEHEIATAVQRHLQKEGCSGEMKVCISKDTLCIASMAIVNGRGMLTINASTARERWLEGTLCHEIGTHYYRSMNNMKQPWWQERKKYGMRPVNPTEEGFATLNTVLLRDQPYLCRAALLYYAAYKASSLSFSELFKDLSAYVKDPDTLWYICMKVKSGLTDTSQPGCNSKCQVYLQGVLQLLRYRQTIDFQLLMALGKISFEDVGRLKRIAVSKGARMPYFLRDKREYMRRLEHIMKVNGITDDALKKLIDS</sequence>
<organism evidence="6 7">
    <name type="scientific">Leptobrachium leishanense</name>
    <name type="common">Leishan spiny toad</name>
    <dbReference type="NCBI Taxonomy" id="445787"/>
    <lineage>
        <taxon>Eukaryota</taxon>
        <taxon>Metazoa</taxon>
        <taxon>Chordata</taxon>
        <taxon>Craniata</taxon>
        <taxon>Vertebrata</taxon>
        <taxon>Euteleostomi</taxon>
        <taxon>Amphibia</taxon>
        <taxon>Batrachia</taxon>
        <taxon>Anura</taxon>
        <taxon>Pelobatoidea</taxon>
        <taxon>Megophryidae</taxon>
        <taxon>Leptobrachium</taxon>
    </lineage>
</organism>
<dbReference type="PANTHER" id="PTHR31817">
    <property type="match status" value="1"/>
</dbReference>
<evidence type="ECO:0000256" key="1">
    <source>
        <dbReference type="ARBA" id="ARBA00001947"/>
    </source>
</evidence>
<keyword evidence="2" id="KW-0645">Protease</keyword>